<gene>
    <name evidence="3" type="ORF">EHS13_34935</name>
</gene>
<dbReference type="AlphaFoldDB" id="A0A6B8RT87"/>
<dbReference type="GO" id="GO:0008206">
    <property type="term" value="P:bile acid metabolic process"/>
    <property type="evidence" value="ECO:0007669"/>
    <property type="project" value="UniProtKB-ARBA"/>
</dbReference>
<evidence type="ECO:0000313" key="3">
    <source>
        <dbReference type="EMBL" id="QGQ99690.1"/>
    </source>
</evidence>
<reference evidence="4" key="1">
    <citation type="submission" date="2018-11" db="EMBL/GenBank/DDBJ databases">
        <title>Complete genome sequence of Paenibacillus sp. ML311-T8.</title>
        <authorList>
            <person name="Nam Y.-D."/>
            <person name="Kang J."/>
            <person name="Chung W.-H."/>
            <person name="Park Y.S."/>
        </authorList>
    </citation>
    <scope>NUCLEOTIDE SEQUENCE [LARGE SCALE GENOMIC DNA]</scope>
    <source>
        <strain evidence="4">ML311-T8</strain>
    </source>
</reference>
<dbReference type="FunFam" id="3.40.50.720:FF:000084">
    <property type="entry name" value="Short-chain dehydrogenase reductase"/>
    <property type="match status" value="1"/>
</dbReference>
<dbReference type="Gene3D" id="3.40.50.720">
    <property type="entry name" value="NAD(P)-binding Rossmann-like Domain"/>
    <property type="match status" value="1"/>
</dbReference>
<dbReference type="InterPro" id="IPR036291">
    <property type="entry name" value="NAD(P)-bd_dom_sf"/>
</dbReference>
<name>A0A6B8RT87_9BACL</name>
<dbReference type="InterPro" id="IPR020904">
    <property type="entry name" value="Sc_DH/Rdtase_CS"/>
</dbReference>
<accession>A0A6B8RT87</accession>
<keyword evidence="2" id="KW-0560">Oxidoreductase</keyword>
<evidence type="ECO:0000256" key="1">
    <source>
        <dbReference type="ARBA" id="ARBA00006484"/>
    </source>
</evidence>
<evidence type="ECO:0000256" key="2">
    <source>
        <dbReference type="ARBA" id="ARBA00023002"/>
    </source>
</evidence>
<dbReference type="InterPro" id="IPR002347">
    <property type="entry name" value="SDR_fam"/>
</dbReference>
<dbReference type="KEGG" id="ppsc:EHS13_34935"/>
<dbReference type="PANTHER" id="PTHR24321:SF8">
    <property type="entry name" value="ESTRADIOL 17-BETA-DEHYDROGENASE 8-RELATED"/>
    <property type="match status" value="1"/>
</dbReference>
<organism evidence="3 4">
    <name type="scientific">Paenibacillus psychroresistens</name>
    <dbReference type="NCBI Taxonomy" id="1778678"/>
    <lineage>
        <taxon>Bacteria</taxon>
        <taxon>Bacillati</taxon>
        <taxon>Bacillota</taxon>
        <taxon>Bacilli</taxon>
        <taxon>Bacillales</taxon>
        <taxon>Paenibacillaceae</taxon>
        <taxon>Paenibacillus</taxon>
    </lineage>
</organism>
<dbReference type="Proteomes" id="UP000426246">
    <property type="component" value="Chromosome"/>
</dbReference>
<dbReference type="GO" id="GO:0016491">
    <property type="term" value="F:oxidoreductase activity"/>
    <property type="evidence" value="ECO:0007669"/>
    <property type="project" value="UniProtKB-KW"/>
</dbReference>
<dbReference type="PANTHER" id="PTHR24321">
    <property type="entry name" value="DEHYDROGENASES, SHORT CHAIN"/>
    <property type="match status" value="1"/>
</dbReference>
<dbReference type="EMBL" id="CP034235">
    <property type="protein sequence ID" value="QGQ99690.1"/>
    <property type="molecule type" value="Genomic_DNA"/>
</dbReference>
<dbReference type="PROSITE" id="PS00061">
    <property type="entry name" value="ADH_SHORT"/>
    <property type="match status" value="1"/>
</dbReference>
<protein>
    <submittedName>
        <fullName evidence="3">SDR family oxidoreductase</fullName>
    </submittedName>
</protein>
<comment type="similarity">
    <text evidence="1">Belongs to the short-chain dehydrogenases/reductases (SDR) family.</text>
</comment>
<dbReference type="SUPFAM" id="SSF51735">
    <property type="entry name" value="NAD(P)-binding Rossmann-fold domains"/>
    <property type="match status" value="1"/>
</dbReference>
<sequence length="279" mass="30422">MGLIDVSNKLIYTQDIKERRNGRRIVRGLKGKVAIVTGGAQGLGQAIAHRLSEEGCIVWILDLKADGEETANAIKDATGHPVYYAKVDISKETQIEEVFLQVAEKSGCVDILINNAAQFIFKGIEATPQEWKEILDVNIIGTSLVTQYCVPLMKKTGAGAIINLSSVSGFIGQPSFATYNATKFAIRGLTKCWAIDLAQFHIRVNSVCPGYIRTEAFEKSCILLGMDPEEENARISQHHILGRQGRPEEVSGVVAFMVSDDASFITGEDLMVDGGYLAK</sequence>
<proteinExistence type="inferred from homology"/>
<keyword evidence="4" id="KW-1185">Reference proteome</keyword>
<evidence type="ECO:0000313" key="4">
    <source>
        <dbReference type="Proteomes" id="UP000426246"/>
    </source>
</evidence>
<dbReference type="PRINTS" id="PR00080">
    <property type="entry name" value="SDRFAMILY"/>
</dbReference>
<dbReference type="PRINTS" id="PR00081">
    <property type="entry name" value="GDHRDH"/>
</dbReference>
<dbReference type="Pfam" id="PF13561">
    <property type="entry name" value="adh_short_C2"/>
    <property type="match status" value="1"/>
</dbReference>
<dbReference type="CDD" id="cd05233">
    <property type="entry name" value="SDR_c"/>
    <property type="match status" value="1"/>
</dbReference>
<dbReference type="NCBIfam" id="NF005559">
    <property type="entry name" value="PRK07231.1"/>
    <property type="match status" value="1"/>
</dbReference>